<protein>
    <submittedName>
        <fullName evidence="2">Uncharacterized protein</fullName>
    </submittedName>
</protein>
<dbReference type="Proteomes" id="UP000006055">
    <property type="component" value="Chromosome"/>
</dbReference>
<organism evidence="2 3">
    <name type="scientific">Desulfomonile tiedjei (strain ATCC 49306 / DSM 6799 / DCB-1)</name>
    <dbReference type="NCBI Taxonomy" id="706587"/>
    <lineage>
        <taxon>Bacteria</taxon>
        <taxon>Pseudomonadati</taxon>
        <taxon>Thermodesulfobacteriota</taxon>
        <taxon>Desulfomonilia</taxon>
        <taxon>Desulfomonilales</taxon>
        <taxon>Desulfomonilaceae</taxon>
        <taxon>Desulfomonile</taxon>
    </lineage>
</organism>
<dbReference type="EMBL" id="CP003360">
    <property type="protein sequence ID" value="AFM26268.1"/>
    <property type="molecule type" value="Genomic_DNA"/>
</dbReference>
<evidence type="ECO:0000256" key="1">
    <source>
        <dbReference type="SAM" id="SignalP"/>
    </source>
</evidence>
<dbReference type="KEGG" id="dti:Desti_3622"/>
<accession>I4C9M7</accession>
<dbReference type="HOGENOM" id="CLU_1007338_0_0_7"/>
<keyword evidence="1" id="KW-0732">Signal</keyword>
<name>I4C9M7_DESTA</name>
<feature type="signal peptide" evidence="1">
    <location>
        <begin position="1"/>
        <end position="22"/>
    </location>
</feature>
<dbReference type="AlphaFoldDB" id="I4C9M7"/>
<proteinExistence type="predicted"/>
<evidence type="ECO:0000313" key="3">
    <source>
        <dbReference type="Proteomes" id="UP000006055"/>
    </source>
</evidence>
<evidence type="ECO:0000313" key="2">
    <source>
        <dbReference type="EMBL" id="AFM26268.1"/>
    </source>
</evidence>
<dbReference type="STRING" id="706587.Desti_3622"/>
<gene>
    <name evidence="2" type="ordered locus">Desti_3622</name>
</gene>
<sequence>MRKPQWNCLLSAAICIFCVIQAATGAAQVFSDTENPCSPIFSFPSIEGETKVTIIWSNLLKGRTDILTNPTRSFDFMQDWNMPRGAVFVDTMLRLQVGPFSGRMHYNMRSYAGTAVFPDLGTTGDARFDYSGLRFGWDFDPLRWGRSRIGLNMDFDAYSPSLAVGGTVGGGFQVTGPSAMTLGFHAVFTPDYDTYGLSATAEARARWPVTGTEVIDWEIAGGLKAPETTLGTIALRTGYRRTSIEFKNGILFNMVPVRSEVEVVLGGWFGELVYYY</sequence>
<reference evidence="3" key="1">
    <citation type="submission" date="2012-06" db="EMBL/GenBank/DDBJ databases">
        <title>Complete sequence of chromosome of Desulfomonile tiedjei DSM 6799.</title>
        <authorList>
            <person name="Lucas S."/>
            <person name="Copeland A."/>
            <person name="Lapidus A."/>
            <person name="Glavina del Rio T."/>
            <person name="Dalin E."/>
            <person name="Tice H."/>
            <person name="Bruce D."/>
            <person name="Goodwin L."/>
            <person name="Pitluck S."/>
            <person name="Peters L."/>
            <person name="Ovchinnikova G."/>
            <person name="Zeytun A."/>
            <person name="Lu M."/>
            <person name="Kyrpides N."/>
            <person name="Mavromatis K."/>
            <person name="Ivanova N."/>
            <person name="Brettin T."/>
            <person name="Detter J.C."/>
            <person name="Han C."/>
            <person name="Larimer F."/>
            <person name="Land M."/>
            <person name="Hauser L."/>
            <person name="Markowitz V."/>
            <person name="Cheng J.-F."/>
            <person name="Hugenholtz P."/>
            <person name="Woyke T."/>
            <person name="Wu D."/>
            <person name="Spring S."/>
            <person name="Schroeder M."/>
            <person name="Brambilla E."/>
            <person name="Klenk H.-P."/>
            <person name="Eisen J.A."/>
        </authorList>
    </citation>
    <scope>NUCLEOTIDE SEQUENCE [LARGE SCALE GENOMIC DNA]</scope>
    <source>
        <strain evidence="3">ATCC 49306 / DSM 6799 / DCB-1</strain>
    </source>
</reference>
<keyword evidence="3" id="KW-1185">Reference proteome</keyword>
<feature type="chain" id="PRO_5003687085" evidence="1">
    <location>
        <begin position="23"/>
        <end position="276"/>
    </location>
</feature>
<dbReference type="RefSeq" id="WP_014811396.1">
    <property type="nucleotide sequence ID" value="NC_018025.1"/>
</dbReference>